<dbReference type="Gene3D" id="3.20.20.80">
    <property type="entry name" value="Glycosidases"/>
    <property type="match status" value="1"/>
</dbReference>
<dbReference type="Pfam" id="PF21365">
    <property type="entry name" value="Glyco_hydro_31_3rd"/>
    <property type="match status" value="1"/>
</dbReference>
<name>A0A7S1AQW0_NOCSC</name>
<feature type="chain" id="PRO_5031537600" description="Alpha-glucosidase" evidence="3">
    <location>
        <begin position="18"/>
        <end position="883"/>
    </location>
</feature>
<proteinExistence type="inferred from homology"/>
<evidence type="ECO:0000256" key="3">
    <source>
        <dbReference type="SAM" id="SignalP"/>
    </source>
</evidence>
<dbReference type="Gene3D" id="2.60.40.1180">
    <property type="entry name" value="Golgi alpha-mannosidase II"/>
    <property type="match status" value="1"/>
</dbReference>
<dbReference type="SUPFAM" id="SSF51445">
    <property type="entry name" value="(Trans)glycosidases"/>
    <property type="match status" value="1"/>
</dbReference>
<dbReference type="EMBL" id="HBFQ01051393">
    <property type="protein sequence ID" value="CAD8862321.1"/>
    <property type="molecule type" value="Transcribed_RNA"/>
</dbReference>
<dbReference type="InterPro" id="IPR017853">
    <property type="entry name" value="GH"/>
</dbReference>
<dbReference type="PANTHER" id="PTHR22762">
    <property type="entry name" value="ALPHA-GLUCOSIDASE"/>
    <property type="match status" value="1"/>
</dbReference>
<evidence type="ECO:0000259" key="5">
    <source>
        <dbReference type="Pfam" id="PF21365"/>
    </source>
</evidence>
<evidence type="ECO:0000259" key="4">
    <source>
        <dbReference type="Pfam" id="PF01055"/>
    </source>
</evidence>
<evidence type="ECO:0000313" key="6">
    <source>
        <dbReference type="EMBL" id="CAD8862321.1"/>
    </source>
</evidence>
<feature type="domain" description="Glycosyl hydrolase family 31 C-terminal" evidence="5">
    <location>
        <begin position="538"/>
        <end position="635"/>
    </location>
</feature>
<dbReference type="Pfam" id="PF01055">
    <property type="entry name" value="Glyco_hydro_31_2nd"/>
    <property type="match status" value="1"/>
</dbReference>
<comment type="similarity">
    <text evidence="1 2">Belongs to the glycosyl hydrolase 31 family.</text>
</comment>
<protein>
    <recommendedName>
        <fullName evidence="7">Alpha-glucosidase</fullName>
    </recommendedName>
</protein>
<reference evidence="6" key="1">
    <citation type="submission" date="2021-01" db="EMBL/GenBank/DDBJ databases">
        <authorList>
            <person name="Corre E."/>
            <person name="Pelletier E."/>
            <person name="Niang G."/>
            <person name="Scheremetjew M."/>
            <person name="Finn R."/>
            <person name="Kale V."/>
            <person name="Holt S."/>
            <person name="Cochrane G."/>
            <person name="Meng A."/>
            <person name="Brown T."/>
            <person name="Cohen L."/>
        </authorList>
    </citation>
    <scope>NUCLEOTIDE SEQUENCE</scope>
</reference>
<keyword evidence="2" id="KW-0378">Hydrolase</keyword>
<feature type="domain" description="Glycoside hydrolase family 31 TIM barrel" evidence="4">
    <location>
        <begin position="213"/>
        <end position="530"/>
    </location>
</feature>
<dbReference type="GO" id="GO:0090599">
    <property type="term" value="F:alpha-glucosidase activity"/>
    <property type="evidence" value="ECO:0007669"/>
    <property type="project" value="TreeGrafter"/>
</dbReference>
<dbReference type="InterPro" id="IPR013780">
    <property type="entry name" value="Glyco_hydro_b"/>
</dbReference>
<dbReference type="InterPro" id="IPR000322">
    <property type="entry name" value="Glyco_hydro_31_TIM"/>
</dbReference>
<dbReference type="InterPro" id="IPR048395">
    <property type="entry name" value="Glyco_hydro_31_C"/>
</dbReference>
<dbReference type="GO" id="GO:0005975">
    <property type="term" value="P:carbohydrate metabolic process"/>
    <property type="evidence" value="ECO:0007669"/>
    <property type="project" value="InterPro"/>
</dbReference>
<sequence>MRLACGVIPLAVLCASATSPDSAVVVDGAWRFTAVTDRLIRIEYDEAQHWVNDPTDAFVRSEPVGSWINGITRINRWTVLQTKGIFLNYIREFPPTNGSLFMSSYDRASVYHWGDDPADGNLRGTARTFDGGAETLDLNCHHQVSSKYNNSEMHCTWGLISRKGWAVVNETGMPVWRDGWYAPSNNTVDLSVFLHGLDFAGALKDFAYAAGPPALPPRWTLGTMFTRWFDFDAQSVLSLIDEFEDHAIPLDGWIFDMNWHQYGVWGSYTWNEKSYPRVQETLNQIHAMGLGVGANTHDHDGISTQENQYMNVCEALGLQPCTGAIPFDLYNKSYAMVQEDIAWGALQTTSDTPGIDFAWIDYQQGEADSFQKTRIPNINPTIVLNRLRATDSVRRGGIDRPMILSRWGGLGNHRYPVGFSGDQMHNWNGLAFLPYFTSTAANVAYGYWSHDTVGGDYDLADDYELSVRWVQTSAWSPVLRFHDKGAGTGGCATDNVCARILPWDFPRAFSDAIIQATRVRDELVPYIYSAAFSAVTSGLTLVRPMYYEQPDDNSLYDLNHQYLFGPDMVISPITKPSGPGAKGFPQALGFTEWTVYAPRGGWVDRLNGNFASSENVTDIYGILDVPGFARQGAVIPMRPRVRGRSSLARARDTLTMVEFRIMPAQGFYTGEAVAGSGYVIDDDGMSMDYAQGAFTNITCSFSFHDNSTSNIFRVSISSTGFRNFTGQVKISLPQMPPVIFPDPDVPVQWETGWDATILGPYVVFNVKHVSTTVEFALDPAYSLEALGNFEGALGKIRRARYVKDALDIANVPYGDSRVNITACALTATHMNPDFMLQFPDLWRGAVEQGSQLLATDYTLTRDARRSDFVSGMLGLGLESAKVI</sequence>
<evidence type="ECO:0000256" key="1">
    <source>
        <dbReference type="ARBA" id="ARBA00007806"/>
    </source>
</evidence>
<keyword evidence="2" id="KW-0326">Glycosidase</keyword>
<keyword evidence="3" id="KW-0732">Signal</keyword>
<accession>A0A7S1AQW0</accession>
<dbReference type="PANTHER" id="PTHR22762:SF89">
    <property type="entry name" value="ALPHA-XYLOSIDASE"/>
    <property type="match status" value="1"/>
</dbReference>
<evidence type="ECO:0008006" key="7">
    <source>
        <dbReference type="Google" id="ProtNLM"/>
    </source>
</evidence>
<dbReference type="SUPFAM" id="SSF51011">
    <property type="entry name" value="Glycosyl hydrolase domain"/>
    <property type="match status" value="1"/>
</dbReference>
<dbReference type="GO" id="GO:0006491">
    <property type="term" value="P:N-glycan processing"/>
    <property type="evidence" value="ECO:0007669"/>
    <property type="project" value="TreeGrafter"/>
</dbReference>
<evidence type="ECO:0000256" key="2">
    <source>
        <dbReference type="RuleBase" id="RU361185"/>
    </source>
</evidence>
<organism evidence="6">
    <name type="scientific">Noctiluca scintillans</name>
    <name type="common">Sea sparkle</name>
    <name type="synonym">Red tide dinoflagellate</name>
    <dbReference type="NCBI Taxonomy" id="2966"/>
    <lineage>
        <taxon>Eukaryota</taxon>
        <taxon>Sar</taxon>
        <taxon>Alveolata</taxon>
        <taxon>Dinophyceae</taxon>
        <taxon>Noctilucales</taxon>
        <taxon>Noctilucaceae</taxon>
        <taxon>Noctiluca</taxon>
    </lineage>
</organism>
<feature type="signal peptide" evidence="3">
    <location>
        <begin position="1"/>
        <end position="17"/>
    </location>
</feature>
<dbReference type="AlphaFoldDB" id="A0A7S1AQW0"/>
<gene>
    <name evidence="6" type="ORF">NSCI0253_LOCUS36676</name>
</gene>